<dbReference type="Gene3D" id="3.30.470.20">
    <property type="entry name" value="ATP-grasp fold, B domain"/>
    <property type="match status" value="1"/>
</dbReference>
<dbReference type="PANTHER" id="PTHR43334">
    <property type="entry name" value="ACETATE--COA LIGASE [ADP-FORMING]"/>
    <property type="match status" value="1"/>
</dbReference>
<dbReference type="InterPro" id="IPR016102">
    <property type="entry name" value="Succinyl-CoA_synth-like"/>
</dbReference>
<dbReference type="Pfam" id="PF13302">
    <property type="entry name" value="Acetyltransf_3"/>
    <property type="match status" value="1"/>
</dbReference>
<reference evidence="5" key="1">
    <citation type="submission" date="2019-03" db="EMBL/GenBank/DDBJ databases">
        <title>Metabolic reconstructions from genomes of highly enriched 'Candidatus Accumulibacter' and 'Candidatus Competibacter' bioreactor populations.</title>
        <authorList>
            <person name="Annavajhala M.K."/>
            <person name="Welles L."/>
            <person name="Abbas B."/>
            <person name="Sorokin D."/>
            <person name="Park H."/>
            <person name="Van Loosdrecht M."/>
            <person name="Chandran K."/>
        </authorList>
    </citation>
    <scope>NUCLEOTIDE SEQUENCE</scope>
    <source>
        <strain evidence="5">SBR_L</strain>
    </source>
</reference>
<dbReference type="SUPFAM" id="SSF56059">
    <property type="entry name" value="Glutathione synthetase ATP-binding domain-like"/>
    <property type="match status" value="1"/>
</dbReference>
<dbReference type="SUPFAM" id="SSF55729">
    <property type="entry name" value="Acyl-CoA N-acyltransferases (Nat)"/>
    <property type="match status" value="1"/>
</dbReference>
<evidence type="ECO:0000256" key="2">
    <source>
        <dbReference type="ARBA" id="ARBA00022741"/>
    </source>
</evidence>
<protein>
    <submittedName>
        <fullName evidence="5">GNAT family N-acetyltransferase</fullName>
    </submittedName>
</protein>
<proteinExistence type="predicted"/>
<dbReference type="InterPro" id="IPR000182">
    <property type="entry name" value="GNAT_dom"/>
</dbReference>
<accession>A0ABX1TBV2</accession>
<evidence type="ECO:0000256" key="1">
    <source>
        <dbReference type="ARBA" id="ARBA00022598"/>
    </source>
</evidence>
<evidence type="ECO:0000259" key="4">
    <source>
        <dbReference type="PROSITE" id="PS51186"/>
    </source>
</evidence>
<feature type="domain" description="N-acetyltransferase" evidence="4">
    <location>
        <begin position="764"/>
        <end position="922"/>
    </location>
</feature>
<dbReference type="Pfam" id="PF13607">
    <property type="entry name" value="Succ_CoA_lig"/>
    <property type="match status" value="1"/>
</dbReference>
<dbReference type="Gene3D" id="3.30.1490.20">
    <property type="entry name" value="ATP-grasp fold, A domain"/>
    <property type="match status" value="1"/>
</dbReference>
<evidence type="ECO:0000313" key="5">
    <source>
        <dbReference type="EMBL" id="NMQ05868.1"/>
    </source>
</evidence>
<dbReference type="InterPro" id="IPR036291">
    <property type="entry name" value="NAD(P)-bd_dom_sf"/>
</dbReference>
<keyword evidence="3" id="KW-0067">ATP-binding</keyword>
<dbReference type="InterPro" id="IPR013815">
    <property type="entry name" value="ATP_grasp_subdomain_1"/>
</dbReference>
<comment type="caution">
    <text evidence="5">The sequence shown here is derived from an EMBL/GenBank/DDBJ whole genome shotgun (WGS) entry which is preliminary data.</text>
</comment>
<evidence type="ECO:0000256" key="3">
    <source>
        <dbReference type="ARBA" id="ARBA00022840"/>
    </source>
</evidence>
<dbReference type="Pfam" id="PF13380">
    <property type="entry name" value="CoA_binding_2"/>
    <property type="match status" value="1"/>
</dbReference>
<sequence>MPNIRVGHHFGVVLDHAGLDALVEEVFGEHRDHPSQVIMTVRNLELLFRPTSVAVVAEPDEPSRYAEVVLANLAAGGFSGPIMSVSARKRFLFFMGDDVRLGEIDVVPDLAIICASLEQVPSIIAQLGARGTRAVIVGPWMWHKMSNGAIATARKAILEAAQPYLMRVLGPGSGGLVVPARGLNASATPVSIKPGKIALVAQSTAVTAAVLDRAYSKGIGFSTVLHLGASLDVDLADVLDWLAADPATQSILVQFDEVTAGRKFMSAARAAARNKPVVTIRGGPVQGRPQGSGPFAADDVYEAALRRAGWVRIDTLGNLFAAVEAMARVRRLRGESLTILANGHGLGRIAGDRLTRSGGQLGKLSPATIKRLEELLQTRSRLSNPLALPADITATNWGAALATVLADEHTENVLTVFSPSPFAPSAEVAAAICEVSRKSECNVFTCWVGGAAMLEAQQIVAAQGVLSHESPEMAISVFLGVVSYRRNRRLLMQMPPSLAEGFSADVQAARSALGEARAAGASQLSARQAQRLLQAYGLSVGEYPLAGSIDEAIACADAIGYPIDLALLLASGVEFSEGASGLRSPAEIRIAARDLRRRLRIQQSGSRVNAYRLRPSAARSGAPALRLGVADDPVFGPVIFLGPASVTGFRGGRLVVALPPLNLMLAGDLVARSGFAEGLPEEDRPALQAAVSNALVRLSQLLTDLDEVTGVDLDPLHAEASGVVVLGARIGFEQTAGRLGHRRFAIGPYPKELEQQVDWQDRRLLIRPIRPEDESMLGELLNSLDPEDSRMRFFDSIKSLPRARLARFSQIDYDREMALVAIERGGDGSERSLGEVRAVADPGSTFADFAIVVASEIKGRGLGRLLLQCLVSYCRNRGIAELRGETLDGNLRMQRLARSLGFTMTTGADRGTLNLCLSLNPHEKG</sequence>
<dbReference type="Gene3D" id="3.40.50.720">
    <property type="entry name" value="NAD(P)-binding Rossmann-like Domain"/>
    <property type="match status" value="1"/>
</dbReference>
<evidence type="ECO:0000313" key="6">
    <source>
        <dbReference type="Proteomes" id="UP000886469"/>
    </source>
</evidence>
<dbReference type="Proteomes" id="UP000886469">
    <property type="component" value="Unassembled WGS sequence"/>
</dbReference>
<dbReference type="EMBL" id="SPMX01000029">
    <property type="protein sequence ID" value="NMQ05868.1"/>
    <property type="molecule type" value="Genomic_DNA"/>
</dbReference>
<dbReference type="SUPFAM" id="SSF52210">
    <property type="entry name" value="Succinyl-CoA synthetase domains"/>
    <property type="match status" value="2"/>
</dbReference>
<dbReference type="InterPro" id="IPR032875">
    <property type="entry name" value="Succ_CoA_lig_flav_dom"/>
</dbReference>
<dbReference type="Pfam" id="PF13549">
    <property type="entry name" value="ATP-grasp_5"/>
    <property type="match status" value="1"/>
</dbReference>
<dbReference type="Gene3D" id="3.40.630.30">
    <property type="match status" value="1"/>
</dbReference>
<name>A0ABX1TBV2_9PROT</name>
<dbReference type="PROSITE" id="PS51186">
    <property type="entry name" value="GNAT"/>
    <property type="match status" value="1"/>
</dbReference>
<dbReference type="PANTHER" id="PTHR43334:SF1">
    <property type="entry name" value="3-HYDROXYPROPIONATE--COA LIGASE [ADP-FORMING]"/>
    <property type="match status" value="1"/>
</dbReference>
<dbReference type="SUPFAM" id="SSF51735">
    <property type="entry name" value="NAD(P)-binding Rossmann-fold domains"/>
    <property type="match status" value="1"/>
</dbReference>
<keyword evidence="1" id="KW-0436">Ligase</keyword>
<dbReference type="InterPro" id="IPR003781">
    <property type="entry name" value="CoA-bd"/>
</dbReference>
<keyword evidence="6" id="KW-1185">Reference proteome</keyword>
<dbReference type="InterPro" id="IPR051538">
    <property type="entry name" value="Acyl-CoA_Synth/Transferase"/>
</dbReference>
<organism evidence="5 6">
    <name type="scientific">Candidatus Accumulibacter contiguus</name>
    <dbReference type="NCBI Taxonomy" id="2954381"/>
    <lineage>
        <taxon>Bacteria</taxon>
        <taxon>Pseudomonadati</taxon>
        <taxon>Pseudomonadota</taxon>
        <taxon>Betaproteobacteria</taxon>
        <taxon>Candidatus Accumulibacter</taxon>
    </lineage>
</organism>
<dbReference type="InterPro" id="IPR016181">
    <property type="entry name" value="Acyl_CoA_acyltransferase"/>
</dbReference>
<gene>
    <name evidence="5" type="ORF">E4Q08_11635</name>
</gene>
<dbReference type="Gene3D" id="3.40.50.261">
    <property type="entry name" value="Succinyl-CoA synthetase domains"/>
    <property type="match status" value="2"/>
</dbReference>
<keyword evidence="2" id="KW-0547">Nucleotide-binding</keyword>